<name>A0A7C4W1X4_9BACT</name>
<dbReference type="SMART" id="SM00471">
    <property type="entry name" value="HDc"/>
    <property type="match status" value="1"/>
</dbReference>
<dbReference type="CDD" id="cd17538">
    <property type="entry name" value="REC_D1_PleD-like"/>
    <property type="match status" value="1"/>
</dbReference>
<evidence type="ECO:0000313" key="5">
    <source>
        <dbReference type="EMBL" id="HGU34198.1"/>
    </source>
</evidence>
<dbReference type="PANTHER" id="PTHR45228">
    <property type="entry name" value="CYCLIC DI-GMP PHOSPHODIESTERASE TM_0186-RELATED"/>
    <property type="match status" value="1"/>
</dbReference>
<dbReference type="GO" id="GO:0000160">
    <property type="term" value="P:phosphorelay signal transduction system"/>
    <property type="evidence" value="ECO:0007669"/>
    <property type="project" value="InterPro"/>
</dbReference>
<dbReference type="AlphaFoldDB" id="A0A7C4W1X4"/>
<sequence length="351" mass="39497">MKSHALILIVDDEDMNLQLLEVMLLPTGYTVLKAGNGREAVDFARRSRPDVILMDIMMPVMNGIEATRILKSDEATRDIPIVMTTALRDVQDRIRALEAGADDYMSKPFDMTELRIRVQTLVKVKAYHDHLKHHKDLLEQQVQERTQELQRAYERIQNVSLETIHILSRTAEFKDEGTGKHIQRIGGYAAAIARKIGLKPVTIERLLYAAPMHDIGKIAIPDAILLKPGKLDPDEWEIMKTHAAIGSEMLSVGKAAIIRLAAVIARTHHERWDGTGYPDGLVGRRIPLAGRIVTIADVFDALVSDRPYKKAFSVEEATRIIREGRGTHFDPEITDAFIDILPEIEAIRNNL</sequence>
<feature type="domain" description="Response regulatory" evidence="3">
    <location>
        <begin position="6"/>
        <end position="122"/>
    </location>
</feature>
<feature type="modified residue" description="4-aspartylphosphate" evidence="1">
    <location>
        <position position="55"/>
    </location>
</feature>
<evidence type="ECO:0000259" key="4">
    <source>
        <dbReference type="PROSITE" id="PS51832"/>
    </source>
</evidence>
<dbReference type="PROSITE" id="PS50110">
    <property type="entry name" value="RESPONSE_REGULATORY"/>
    <property type="match status" value="1"/>
</dbReference>
<dbReference type="EMBL" id="DSUH01000353">
    <property type="protein sequence ID" value="HGU34198.1"/>
    <property type="molecule type" value="Genomic_DNA"/>
</dbReference>
<feature type="coiled-coil region" evidence="2">
    <location>
        <begin position="135"/>
        <end position="162"/>
    </location>
</feature>
<dbReference type="InterPro" id="IPR011006">
    <property type="entry name" value="CheY-like_superfamily"/>
</dbReference>
<dbReference type="Gene3D" id="3.40.50.2300">
    <property type="match status" value="1"/>
</dbReference>
<evidence type="ECO:0000259" key="3">
    <source>
        <dbReference type="PROSITE" id="PS50110"/>
    </source>
</evidence>
<proteinExistence type="predicted"/>
<dbReference type="InterPro" id="IPR037522">
    <property type="entry name" value="HD_GYP_dom"/>
</dbReference>
<dbReference type="Pfam" id="PF13487">
    <property type="entry name" value="HD_5"/>
    <property type="match status" value="1"/>
</dbReference>
<dbReference type="InterPro" id="IPR003607">
    <property type="entry name" value="HD/PDEase_dom"/>
</dbReference>
<dbReference type="CDD" id="cd00077">
    <property type="entry name" value="HDc"/>
    <property type="match status" value="1"/>
</dbReference>
<dbReference type="InterPro" id="IPR001789">
    <property type="entry name" value="Sig_transdc_resp-reg_receiver"/>
</dbReference>
<dbReference type="SUPFAM" id="SSF109604">
    <property type="entry name" value="HD-domain/PDEase-like"/>
    <property type="match status" value="1"/>
</dbReference>
<dbReference type="InterPro" id="IPR052020">
    <property type="entry name" value="Cyclic_di-GMP/3'3'-cGAMP_PDE"/>
</dbReference>
<evidence type="ECO:0000256" key="1">
    <source>
        <dbReference type="PROSITE-ProRule" id="PRU00169"/>
    </source>
</evidence>
<organism evidence="5">
    <name type="scientific">Desulfatirhabdium butyrativorans</name>
    <dbReference type="NCBI Taxonomy" id="340467"/>
    <lineage>
        <taxon>Bacteria</taxon>
        <taxon>Pseudomonadati</taxon>
        <taxon>Thermodesulfobacteriota</taxon>
        <taxon>Desulfobacteria</taxon>
        <taxon>Desulfobacterales</taxon>
        <taxon>Desulfatirhabdiaceae</taxon>
        <taxon>Desulfatirhabdium</taxon>
    </lineage>
</organism>
<keyword evidence="1" id="KW-0597">Phosphoprotein</keyword>
<comment type="caution">
    <text evidence="5">The sequence shown here is derived from an EMBL/GenBank/DDBJ whole genome shotgun (WGS) entry which is preliminary data.</text>
</comment>
<evidence type="ECO:0000256" key="2">
    <source>
        <dbReference type="SAM" id="Coils"/>
    </source>
</evidence>
<keyword evidence="2" id="KW-0175">Coiled coil</keyword>
<dbReference type="Pfam" id="PF00072">
    <property type="entry name" value="Response_reg"/>
    <property type="match status" value="1"/>
</dbReference>
<dbReference type="SMART" id="SM00448">
    <property type="entry name" value="REC"/>
    <property type="match status" value="1"/>
</dbReference>
<dbReference type="SUPFAM" id="SSF52172">
    <property type="entry name" value="CheY-like"/>
    <property type="match status" value="1"/>
</dbReference>
<gene>
    <name evidence="5" type="ORF">ENS29_15335</name>
</gene>
<feature type="domain" description="HD-GYP" evidence="4">
    <location>
        <begin position="156"/>
        <end position="351"/>
    </location>
</feature>
<reference evidence="5" key="1">
    <citation type="journal article" date="2020" name="mSystems">
        <title>Genome- and Community-Level Interaction Insights into Carbon Utilization and Element Cycling Functions of Hydrothermarchaeota in Hydrothermal Sediment.</title>
        <authorList>
            <person name="Zhou Z."/>
            <person name="Liu Y."/>
            <person name="Xu W."/>
            <person name="Pan J."/>
            <person name="Luo Z.H."/>
            <person name="Li M."/>
        </authorList>
    </citation>
    <scope>NUCLEOTIDE SEQUENCE [LARGE SCALE GENOMIC DNA]</scope>
    <source>
        <strain evidence="5">SpSt-477</strain>
    </source>
</reference>
<accession>A0A7C4W1X4</accession>
<dbReference type="PROSITE" id="PS51832">
    <property type="entry name" value="HD_GYP"/>
    <property type="match status" value="1"/>
</dbReference>
<protein>
    <submittedName>
        <fullName evidence="5">Response regulator</fullName>
    </submittedName>
</protein>
<dbReference type="Gene3D" id="1.10.3210.10">
    <property type="entry name" value="Hypothetical protein af1432"/>
    <property type="match status" value="1"/>
</dbReference>